<gene>
    <name evidence="1" type="ORF">UFOPK3608_00479</name>
</gene>
<organism evidence="1">
    <name type="scientific">freshwater metagenome</name>
    <dbReference type="NCBI Taxonomy" id="449393"/>
    <lineage>
        <taxon>unclassified sequences</taxon>
        <taxon>metagenomes</taxon>
        <taxon>ecological metagenomes</taxon>
    </lineage>
</organism>
<accession>A0A6J7GJC7</accession>
<protein>
    <submittedName>
        <fullName evidence="1">Unannotated protein</fullName>
    </submittedName>
</protein>
<proteinExistence type="predicted"/>
<sequence length="441" mass="48041">MYTHKKNIFTSIACVIALVFVSTPPAANGAELEKPKLVSFKFTPTEIDEKYSPTNVDFTVVVSSPTGIFNDKIWVNLTNYANISLGAELYRTDKPINKSLTKVTFKGIVIVPPSLTAGPLFAYIDDVYSIQPATGGKGWPNETFYPDIFSKLVGAESSLLIRKGGELDYAYSTFIGPSYSDTNLELGWVDPKYKDYDYPVFRIGETLDISEYYELMVPTLDLKVSTSSPTVCTASGKVIKFIALGECNYKVFTDKTKDYQALANTQSVSISSARDKFSLNVSSISDQSTKSLPKVLTGPLVYDYDGISIIYPTTKTPAVCHPTATNINLIGGGLCVLTYTSIANDYHLGSVKNIEFNIIKQTQEITTSPISASMKKGKKLILTAKATSGLEVASKSKSPEFCSIDKLNVVALKKGFCVVELSQDGGGIFNSVQKSLIIKIL</sequence>
<dbReference type="EMBL" id="CAFBMP010000017">
    <property type="protein sequence ID" value="CAB4903479.1"/>
    <property type="molecule type" value="Genomic_DNA"/>
</dbReference>
<reference evidence="1" key="1">
    <citation type="submission" date="2020-05" db="EMBL/GenBank/DDBJ databases">
        <authorList>
            <person name="Chiriac C."/>
            <person name="Salcher M."/>
            <person name="Ghai R."/>
            <person name="Kavagutti S V."/>
        </authorList>
    </citation>
    <scope>NUCLEOTIDE SEQUENCE</scope>
</reference>
<evidence type="ECO:0000313" key="1">
    <source>
        <dbReference type="EMBL" id="CAB4903479.1"/>
    </source>
</evidence>
<dbReference type="AlphaFoldDB" id="A0A6J7GJC7"/>
<name>A0A6J7GJC7_9ZZZZ</name>